<evidence type="ECO:0000259" key="3">
    <source>
        <dbReference type="Pfam" id="PF00487"/>
    </source>
</evidence>
<feature type="transmembrane region" description="Helical" evidence="2">
    <location>
        <begin position="112"/>
        <end position="131"/>
    </location>
</feature>
<organism evidence="4 5">
    <name type="scientific">Novipirellula rosea</name>
    <dbReference type="NCBI Taxonomy" id="1031540"/>
    <lineage>
        <taxon>Bacteria</taxon>
        <taxon>Pseudomonadati</taxon>
        <taxon>Planctomycetota</taxon>
        <taxon>Planctomycetia</taxon>
        <taxon>Pirellulales</taxon>
        <taxon>Pirellulaceae</taxon>
        <taxon>Novipirellula</taxon>
    </lineage>
</organism>
<comment type="caution">
    <text evidence="4">The sequence shown here is derived from an EMBL/GenBank/DDBJ whole genome shotgun (WGS) entry which is preliminary data.</text>
</comment>
<feature type="transmembrane region" description="Helical" evidence="2">
    <location>
        <begin position="77"/>
        <end position="100"/>
    </location>
</feature>
<dbReference type="Pfam" id="PF00487">
    <property type="entry name" value="FA_desaturase"/>
    <property type="match status" value="1"/>
</dbReference>
<evidence type="ECO:0000256" key="2">
    <source>
        <dbReference type="SAM" id="Phobius"/>
    </source>
</evidence>
<accession>A0ABP8N954</accession>
<dbReference type="InterPro" id="IPR018247">
    <property type="entry name" value="EF_Hand_1_Ca_BS"/>
</dbReference>
<feature type="transmembrane region" description="Helical" evidence="2">
    <location>
        <begin position="179"/>
        <end position="196"/>
    </location>
</feature>
<keyword evidence="5" id="KW-1185">Reference proteome</keyword>
<gene>
    <name evidence="4" type="ORF">GCM10023156_48480</name>
</gene>
<dbReference type="InterPro" id="IPR012171">
    <property type="entry name" value="Fatty_acid_desaturase"/>
</dbReference>
<feature type="transmembrane region" description="Helical" evidence="2">
    <location>
        <begin position="233"/>
        <end position="252"/>
    </location>
</feature>
<protein>
    <submittedName>
        <fullName evidence="4">Fatty acid desaturase</fullName>
    </submittedName>
</protein>
<feature type="region of interest" description="Disordered" evidence="1">
    <location>
        <begin position="1"/>
        <end position="30"/>
    </location>
</feature>
<feature type="domain" description="Fatty acid desaturase" evidence="3">
    <location>
        <begin position="77"/>
        <end position="320"/>
    </location>
</feature>
<keyword evidence="2" id="KW-0472">Membrane</keyword>
<dbReference type="EMBL" id="BAABGA010000065">
    <property type="protein sequence ID" value="GAA4463405.1"/>
    <property type="molecule type" value="Genomic_DNA"/>
</dbReference>
<reference evidence="5" key="1">
    <citation type="journal article" date="2019" name="Int. J. Syst. Evol. Microbiol.">
        <title>The Global Catalogue of Microorganisms (GCM) 10K type strain sequencing project: providing services to taxonomists for standard genome sequencing and annotation.</title>
        <authorList>
            <consortium name="The Broad Institute Genomics Platform"/>
            <consortium name="The Broad Institute Genome Sequencing Center for Infectious Disease"/>
            <person name="Wu L."/>
            <person name="Ma J."/>
        </authorList>
    </citation>
    <scope>NUCLEOTIDE SEQUENCE [LARGE SCALE GENOMIC DNA]</scope>
    <source>
        <strain evidence="5">JCM 17759</strain>
    </source>
</reference>
<evidence type="ECO:0000313" key="5">
    <source>
        <dbReference type="Proteomes" id="UP001500840"/>
    </source>
</evidence>
<keyword evidence="2" id="KW-0812">Transmembrane</keyword>
<proteinExistence type="predicted"/>
<keyword evidence="2" id="KW-1133">Transmembrane helix</keyword>
<evidence type="ECO:0000313" key="4">
    <source>
        <dbReference type="EMBL" id="GAA4463405.1"/>
    </source>
</evidence>
<feature type="transmembrane region" description="Helical" evidence="2">
    <location>
        <begin position="208"/>
        <end position="227"/>
    </location>
</feature>
<dbReference type="PANTHER" id="PTHR19353">
    <property type="entry name" value="FATTY ACID DESATURASE 2"/>
    <property type="match status" value="1"/>
</dbReference>
<dbReference type="InterPro" id="IPR005804">
    <property type="entry name" value="FA_desaturase_dom"/>
</dbReference>
<feature type="transmembrane region" description="Helical" evidence="2">
    <location>
        <begin position="53"/>
        <end position="71"/>
    </location>
</feature>
<evidence type="ECO:0000256" key="1">
    <source>
        <dbReference type="SAM" id="MobiDB-lite"/>
    </source>
</evidence>
<dbReference type="PANTHER" id="PTHR19353:SF73">
    <property type="entry name" value="FATTY ACID DESATURASE"/>
    <property type="match status" value="1"/>
</dbReference>
<name>A0ABP8N954_9BACT</name>
<dbReference type="PROSITE" id="PS00018">
    <property type="entry name" value="EF_HAND_1"/>
    <property type="match status" value="1"/>
</dbReference>
<dbReference type="Proteomes" id="UP001500840">
    <property type="component" value="Unassembled WGS sequence"/>
</dbReference>
<dbReference type="RefSeq" id="WP_345326267.1">
    <property type="nucleotide sequence ID" value="NZ_BAABGA010000065.1"/>
</dbReference>
<sequence>MSANCIESDTEIESWQPPVNEENETRSSAQQRGLDRELLIASREFAVEHRGKSWWHLCSTLAAVLFFATVAGMTEPLWLRTLASVLTGLTLVRMFILYHDYQHNTILTRSKLAKLILSVYGNLMLTPPSAWKHSHDHHHHHNSKLFGTDLGSFPIMTTENYRKASKIERLGYRVARNPLVILMGYFPVFLYGMCIYTARRDPRRHWDAFTSMLLHFGFIAACCWFSGWVTTTFVFLLPTWIATCLGTYLFYIQHNFPDAKIRDGDEWSYTNAALQSSSYLEMGPVMHWMTGNIGYHHVHHLNAKIPFYRLPEAMQALPPLQDPKKTSLKIRDIIRCLQLKFWDEDRDRLITYAELDAA</sequence>